<feature type="domain" description="CinA C-terminal" evidence="1">
    <location>
        <begin position="12"/>
        <end position="165"/>
    </location>
</feature>
<keyword evidence="2" id="KW-0378">Hydrolase</keyword>
<evidence type="ECO:0000259" key="1">
    <source>
        <dbReference type="Pfam" id="PF02464"/>
    </source>
</evidence>
<sequence length="168" mass="17521">MTLPVPTDADLKALAEQVATAAQQRRLMLVTAESCTGGWIAKALTDLPGSSAWFDAGVVTYSYEAKEALLGVNPRTLERTGAVSEETALEMVSGALARFGAGMAVAVTGIAGPSGGTPEKPVGTVWIGWKRRGGYAHATLFQFDGDREAVRRQTVAAALNGVIKALTD</sequence>
<dbReference type="GO" id="GO:0019159">
    <property type="term" value="F:nicotinamide-nucleotide amidase activity"/>
    <property type="evidence" value="ECO:0007669"/>
    <property type="project" value="UniProtKB-EC"/>
</dbReference>
<gene>
    <name evidence="2" type="ORF">ABIC75_001174</name>
</gene>
<dbReference type="Gene3D" id="3.90.950.20">
    <property type="entry name" value="CinA-like"/>
    <property type="match status" value="1"/>
</dbReference>
<dbReference type="EC" id="3.5.1.42" evidence="2"/>
<keyword evidence="3" id="KW-1185">Reference proteome</keyword>
<protein>
    <submittedName>
        <fullName evidence="2">Nicotinamide-nucleotide amidase</fullName>
        <ecNumber evidence="2">3.5.1.42</ecNumber>
    </submittedName>
</protein>
<organism evidence="2 3">
    <name type="scientific">Dyella japonica</name>
    <dbReference type="NCBI Taxonomy" id="231455"/>
    <lineage>
        <taxon>Bacteria</taxon>
        <taxon>Pseudomonadati</taxon>
        <taxon>Pseudomonadota</taxon>
        <taxon>Gammaproteobacteria</taxon>
        <taxon>Lysobacterales</taxon>
        <taxon>Rhodanobacteraceae</taxon>
        <taxon>Dyella</taxon>
    </lineage>
</organism>
<accession>A0ABV2JRL0</accession>
<dbReference type="Proteomes" id="UP001549184">
    <property type="component" value="Unassembled WGS sequence"/>
</dbReference>
<evidence type="ECO:0000313" key="2">
    <source>
        <dbReference type="EMBL" id="MET3651472.1"/>
    </source>
</evidence>
<proteinExistence type="predicted"/>
<dbReference type="InterPro" id="IPR008136">
    <property type="entry name" value="CinA_C"/>
</dbReference>
<dbReference type="SUPFAM" id="SSF142433">
    <property type="entry name" value="CinA-like"/>
    <property type="match status" value="1"/>
</dbReference>
<dbReference type="InterPro" id="IPR036653">
    <property type="entry name" value="CinA-like_C"/>
</dbReference>
<evidence type="ECO:0000313" key="3">
    <source>
        <dbReference type="Proteomes" id="UP001549184"/>
    </source>
</evidence>
<dbReference type="Pfam" id="PF02464">
    <property type="entry name" value="CinA"/>
    <property type="match status" value="1"/>
</dbReference>
<comment type="caution">
    <text evidence="2">The sequence shown here is derived from an EMBL/GenBank/DDBJ whole genome shotgun (WGS) entry which is preliminary data.</text>
</comment>
<reference evidence="2 3" key="1">
    <citation type="submission" date="2024-06" db="EMBL/GenBank/DDBJ databases">
        <title>Sorghum-associated microbial communities from plants grown in Nebraska, USA.</title>
        <authorList>
            <person name="Schachtman D."/>
        </authorList>
    </citation>
    <scope>NUCLEOTIDE SEQUENCE [LARGE SCALE GENOMIC DNA]</scope>
    <source>
        <strain evidence="2 3">1073</strain>
    </source>
</reference>
<dbReference type="RefSeq" id="WP_354012900.1">
    <property type="nucleotide sequence ID" value="NZ_JBEPMU010000001.1"/>
</dbReference>
<dbReference type="NCBIfam" id="TIGR00199">
    <property type="entry name" value="PncC_domain"/>
    <property type="match status" value="1"/>
</dbReference>
<name>A0ABV2JRL0_9GAMM</name>
<dbReference type="EMBL" id="JBEPMU010000001">
    <property type="protein sequence ID" value="MET3651472.1"/>
    <property type="molecule type" value="Genomic_DNA"/>
</dbReference>